<name>A0A2P5DGT1_PARAD</name>
<dbReference type="EMBL" id="JXTB01000039">
    <property type="protein sequence ID" value="PON72494.1"/>
    <property type="molecule type" value="Genomic_DNA"/>
</dbReference>
<feature type="non-terminal residue" evidence="2">
    <location>
        <position position="1"/>
    </location>
</feature>
<gene>
    <name evidence="2" type="ORF">PanWU01x14_065290</name>
</gene>
<accession>A0A2P5DGT1</accession>
<evidence type="ECO:0000256" key="1">
    <source>
        <dbReference type="SAM" id="MobiDB-lite"/>
    </source>
</evidence>
<feature type="region of interest" description="Disordered" evidence="1">
    <location>
        <begin position="1"/>
        <end position="22"/>
    </location>
</feature>
<keyword evidence="3" id="KW-1185">Reference proteome</keyword>
<organism evidence="2 3">
    <name type="scientific">Parasponia andersonii</name>
    <name type="common">Sponia andersonii</name>
    <dbReference type="NCBI Taxonomy" id="3476"/>
    <lineage>
        <taxon>Eukaryota</taxon>
        <taxon>Viridiplantae</taxon>
        <taxon>Streptophyta</taxon>
        <taxon>Embryophyta</taxon>
        <taxon>Tracheophyta</taxon>
        <taxon>Spermatophyta</taxon>
        <taxon>Magnoliopsida</taxon>
        <taxon>eudicotyledons</taxon>
        <taxon>Gunneridae</taxon>
        <taxon>Pentapetalae</taxon>
        <taxon>rosids</taxon>
        <taxon>fabids</taxon>
        <taxon>Rosales</taxon>
        <taxon>Cannabaceae</taxon>
        <taxon>Parasponia</taxon>
    </lineage>
</organism>
<evidence type="ECO:0000313" key="2">
    <source>
        <dbReference type="EMBL" id="PON72494.1"/>
    </source>
</evidence>
<dbReference type="Proteomes" id="UP000237105">
    <property type="component" value="Unassembled WGS sequence"/>
</dbReference>
<sequence length="55" mass="5837">HQNVVLRHQDGRRNGTTEVDYGATVPQYPKDGVAVLHCLPCGAVALQNGIAVPSL</sequence>
<dbReference type="AlphaFoldDB" id="A0A2P5DGT1"/>
<comment type="caution">
    <text evidence="2">The sequence shown here is derived from an EMBL/GenBank/DDBJ whole genome shotgun (WGS) entry which is preliminary data.</text>
</comment>
<protein>
    <submittedName>
        <fullName evidence="2">Uncharacterized protein</fullName>
    </submittedName>
</protein>
<evidence type="ECO:0000313" key="3">
    <source>
        <dbReference type="Proteomes" id="UP000237105"/>
    </source>
</evidence>
<reference evidence="3" key="1">
    <citation type="submission" date="2016-06" db="EMBL/GenBank/DDBJ databases">
        <title>Parallel loss of symbiosis genes in relatives of nitrogen-fixing non-legume Parasponia.</title>
        <authorList>
            <person name="Van Velzen R."/>
            <person name="Holmer R."/>
            <person name="Bu F."/>
            <person name="Rutten L."/>
            <person name="Van Zeijl A."/>
            <person name="Liu W."/>
            <person name="Santuari L."/>
            <person name="Cao Q."/>
            <person name="Sharma T."/>
            <person name="Shen D."/>
            <person name="Roswanjaya Y."/>
            <person name="Wardhani T."/>
            <person name="Kalhor M.S."/>
            <person name="Jansen J."/>
            <person name="Van den Hoogen J."/>
            <person name="Gungor B."/>
            <person name="Hartog M."/>
            <person name="Hontelez J."/>
            <person name="Verver J."/>
            <person name="Yang W.-C."/>
            <person name="Schijlen E."/>
            <person name="Repin R."/>
            <person name="Schilthuizen M."/>
            <person name="Schranz E."/>
            <person name="Heidstra R."/>
            <person name="Miyata K."/>
            <person name="Fedorova E."/>
            <person name="Kohlen W."/>
            <person name="Bisseling T."/>
            <person name="Smit S."/>
            <person name="Geurts R."/>
        </authorList>
    </citation>
    <scope>NUCLEOTIDE SEQUENCE [LARGE SCALE GENOMIC DNA]</scope>
    <source>
        <strain evidence="3">cv. WU1-14</strain>
    </source>
</reference>
<proteinExistence type="predicted"/>